<feature type="transmembrane region" description="Helical" evidence="1">
    <location>
        <begin position="216"/>
        <end position="235"/>
    </location>
</feature>
<feature type="transmembrane region" description="Helical" evidence="1">
    <location>
        <begin position="255"/>
        <end position="284"/>
    </location>
</feature>
<keyword evidence="1" id="KW-0472">Membrane</keyword>
<reference evidence="2" key="1">
    <citation type="submission" date="2022-08" db="UniProtKB">
        <authorList>
            <consortium name="EnsemblMetazoa"/>
        </authorList>
    </citation>
    <scope>IDENTIFICATION</scope>
    <source>
        <strain evidence="2">05x7-T-G4-1.051#20</strain>
    </source>
</reference>
<keyword evidence="1" id="KW-0812">Transmembrane</keyword>
<keyword evidence="3" id="KW-1185">Reference proteome</keyword>
<feature type="transmembrane region" description="Helical" evidence="1">
    <location>
        <begin position="21"/>
        <end position="42"/>
    </location>
</feature>
<feature type="transmembrane region" description="Helical" evidence="1">
    <location>
        <begin position="85"/>
        <end position="109"/>
    </location>
</feature>
<feature type="transmembrane region" description="Helical" evidence="1">
    <location>
        <begin position="183"/>
        <end position="204"/>
    </location>
</feature>
<sequence>IPSVLEDKMTKETNKKNVLGFYFLSTCAVTGLFISCYLYFTYIVAEAFYSRKYMWNFSVTMALYVFIFIGKLFRYRLTNTSRRSTFITIMQFDSMCLALVGLGMAITNYHYDRSGLYGNKYLQTVAKLLVAKLVTAFYFTSSLNLMYENAVWLEIVSIVFLYTIANVPLLHKICQDFSLGDNTTNVILLSLCILTITAYSSNLLRNRLHQTFGIRQGCPLCEILLFATLTVYVYIKVTCLHEHQSELLEFPPDNLYVSVWDTVGLSTFVIIIMLCWTAFFQFVFTRTAINRSPNVHSKLGNIAHYFKRFLCSDVQCIFFASNQIIKV</sequence>
<dbReference type="Proteomes" id="UP000005408">
    <property type="component" value="Unassembled WGS sequence"/>
</dbReference>
<evidence type="ECO:0000313" key="3">
    <source>
        <dbReference type="Proteomes" id="UP000005408"/>
    </source>
</evidence>
<accession>A0A8W8J3S5</accession>
<proteinExistence type="predicted"/>
<dbReference type="AlphaFoldDB" id="A0A8W8J3S5"/>
<feature type="transmembrane region" description="Helical" evidence="1">
    <location>
        <begin position="121"/>
        <end position="139"/>
    </location>
</feature>
<keyword evidence="1" id="KW-1133">Transmembrane helix</keyword>
<dbReference type="EnsemblMetazoa" id="G17111.1">
    <property type="protein sequence ID" value="G17111.1:cds"/>
    <property type="gene ID" value="G17111"/>
</dbReference>
<evidence type="ECO:0000313" key="2">
    <source>
        <dbReference type="EnsemblMetazoa" id="G17111.1:cds"/>
    </source>
</evidence>
<feature type="transmembrane region" description="Helical" evidence="1">
    <location>
        <begin position="151"/>
        <end position="171"/>
    </location>
</feature>
<evidence type="ECO:0000256" key="1">
    <source>
        <dbReference type="SAM" id="Phobius"/>
    </source>
</evidence>
<organism evidence="2 3">
    <name type="scientific">Magallana gigas</name>
    <name type="common">Pacific oyster</name>
    <name type="synonym">Crassostrea gigas</name>
    <dbReference type="NCBI Taxonomy" id="29159"/>
    <lineage>
        <taxon>Eukaryota</taxon>
        <taxon>Metazoa</taxon>
        <taxon>Spiralia</taxon>
        <taxon>Lophotrochozoa</taxon>
        <taxon>Mollusca</taxon>
        <taxon>Bivalvia</taxon>
        <taxon>Autobranchia</taxon>
        <taxon>Pteriomorphia</taxon>
        <taxon>Ostreida</taxon>
        <taxon>Ostreoidea</taxon>
        <taxon>Ostreidae</taxon>
        <taxon>Magallana</taxon>
    </lineage>
</organism>
<protein>
    <submittedName>
        <fullName evidence="2">Uncharacterized protein</fullName>
    </submittedName>
</protein>
<name>A0A8W8J3S5_MAGGI</name>
<feature type="transmembrane region" description="Helical" evidence="1">
    <location>
        <begin position="54"/>
        <end position="73"/>
    </location>
</feature>